<dbReference type="EMBL" id="RJKM01000001">
    <property type="protein sequence ID" value="ROP35935.1"/>
    <property type="molecule type" value="Genomic_DNA"/>
</dbReference>
<keyword evidence="2" id="KW-1185">Reference proteome</keyword>
<dbReference type="Proteomes" id="UP000268727">
    <property type="component" value="Unassembled WGS sequence"/>
</dbReference>
<accession>A0A3N1H054</accession>
<reference evidence="1 2" key="1">
    <citation type="submission" date="2018-11" db="EMBL/GenBank/DDBJ databases">
        <title>Sequencing the genomes of 1000 actinobacteria strains.</title>
        <authorList>
            <person name="Klenk H.-P."/>
        </authorList>
    </citation>
    <scope>NUCLEOTIDE SEQUENCE [LARGE SCALE GENOMIC DNA]</scope>
    <source>
        <strain evidence="1 2">DSM 44231</strain>
    </source>
</reference>
<evidence type="ECO:0000313" key="2">
    <source>
        <dbReference type="Proteomes" id="UP000268727"/>
    </source>
</evidence>
<dbReference type="RefSeq" id="WP_170184967.1">
    <property type="nucleotide sequence ID" value="NZ_RJKM01000001.1"/>
</dbReference>
<proteinExistence type="predicted"/>
<sequence>MTVPKPAPCLDDLRVEVSGVAPPVGPEELTQGYGLTEFGADCECGCGGGLEALL</sequence>
<dbReference type="AlphaFoldDB" id="A0A3N1H054"/>
<name>A0A3N1H054_9PSEU</name>
<evidence type="ECO:0000313" key="1">
    <source>
        <dbReference type="EMBL" id="ROP35935.1"/>
    </source>
</evidence>
<gene>
    <name evidence="1" type="ORF">EDD40_1193</name>
</gene>
<comment type="caution">
    <text evidence="1">The sequence shown here is derived from an EMBL/GenBank/DDBJ whole genome shotgun (WGS) entry which is preliminary data.</text>
</comment>
<organism evidence="1 2">
    <name type="scientific">Saccharothrix texasensis</name>
    <dbReference type="NCBI Taxonomy" id="103734"/>
    <lineage>
        <taxon>Bacteria</taxon>
        <taxon>Bacillati</taxon>
        <taxon>Actinomycetota</taxon>
        <taxon>Actinomycetes</taxon>
        <taxon>Pseudonocardiales</taxon>
        <taxon>Pseudonocardiaceae</taxon>
        <taxon>Saccharothrix</taxon>
    </lineage>
</organism>
<protein>
    <submittedName>
        <fullName evidence="1">Uncharacterized protein</fullName>
    </submittedName>
</protein>